<sequence length="199" mass="21117">MSIPRSVQFVLLSLALAANGCSEEEGSASIPKAANAAPTLEQLPKCERIAARLTPLLDGLAQVDLDDGGRYDNLTVYGISCSWLSREMQSGDISQHVKGGGLSIAISVDETPSDEQMLRKLGMVHDDARAEDIGGFVVDVSKRMDPSAQLGIIGPQVVVGRVTVTATAAGIALQKVESMEYITNDQAIEAAIAIHRMLR</sequence>
<organism evidence="1 2">
    <name type="scientific">Stutzerimonas stutzeri</name>
    <name type="common">Pseudomonas stutzeri</name>
    <dbReference type="NCBI Taxonomy" id="316"/>
    <lineage>
        <taxon>Bacteria</taxon>
        <taxon>Pseudomonadati</taxon>
        <taxon>Pseudomonadota</taxon>
        <taxon>Gammaproteobacteria</taxon>
        <taxon>Pseudomonadales</taxon>
        <taxon>Pseudomonadaceae</taxon>
        <taxon>Stutzerimonas</taxon>
    </lineage>
</organism>
<name>A0A0D7EAM3_STUST</name>
<dbReference type="RefSeq" id="WP_044314242.1">
    <property type="nucleotide sequence ID" value="NZ_JXXD01000027.1"/>
</dbReference>
<reference evidence="1 2" key="1">
    <citation type="submission" date="2014-11" db="EMBL/GenBank/DDBJ databases">
        <title>Genomics and ecophysiology of heterotrophic nitrogen fixing bacteria isolated from estuarine surface water.</title>
        <authorList>
            <person name="Bentzon-Tilia M."/>
            <person name="Severin I."/>
            <person name="Hansen L.H."/>
            <person name="Riemann L."/>
        </authorList>
    </citation>
    <scope>NUCLEOTIDE SEQUENCE [LARGE SCALE GENOMIC DNA]</scope>
    <source>
        <strain evidence="1 2">BAL361</strain>
    </source>
</reference>
<dbReference type="PATRIC" id="fig|316.110.peg.2809"/>
<dbReference type="EMBL" id="JXXD01000027">
    <property type="protein sequence ID" value="KIZ37748.1"/>
    <property type="molecule type" value="Genomic_DNA"/>
</dbReference>
<accession>A0A0D7EAM3</accession>
<protein>
    <submittedName>
        <fullName evidence="1">Lytic murein transglycosylase</fullName>
    </submittedName>
</protein>
<evidence type="ECO:0000313" key="1">
    <source>
        <dbReference type="EMBL" id="KIZ37748.1"/>
    </source>
</evidence>
<evidence type="ECO:0000313" key="2">
    <source>
        <dbReference type="Proteomes" id="UP000032439"/>
    </source>
</evidence>
<proteinExistence type="predicted"/>
<comment type="caution">
    <text evidence="1">The sequence shown here is derived from an EMBL/GenBank/DDBJ whole genome shotgun (WGS) entry which is preliminary data.</text>
</comment>
<dbReference type="Proteomes" id="UP000032439">
    <property type="component" value="Unassembled WGS sequence"/>
</dbReference>
<gene>
    <name evidence="1" type="ORF">LO50_04450</name>
</gene>
<dbReference type="AlphaFoldDB" id="A0A0D7EAM3"/>